<accession>A0A8J2XQL7</accession>
<dbReference type="InterPro" id="IPR009057">
    <property type="entry name" value="Homeodomain-like_sf"/>
</dbReference>
<keyword evidence="2 4" id="KW-0238">DNA-binding</keyword>
<feature type="DNA-binding region" description="H-T-H motif" evidence="4">
    <location>
        <begin position="35"/>
        <end position="54"/>
    </location>
</feature>
<evidence type="ECO:0000313" key="6">
    <source>
        <dbReference type="EMBL" id="GGA94106.1"/>
    </source>
</evidence>
<keyword evidence="1" id="KW-0805">Transcription regulation</keyword>
<dbReference type="Pfam" id="PF00440">
    <property type="entry name" value="TetR_N"/>
    <property type="match status" value="1"/>
</dbReference>
<dbReference type="InterPro" id="IPR050109">
    <property type="entry name" value="HTH-type_TetR-like_transc_reg"/>
</dbReference>
<comment type="caution">
    <text evidence="6">The sequence shown here is derived from an EMBL/GenBank/DDBJ whole genome shotgun (WGS) entry which is preliminary data.</text>
</comment>
<dbReference type="PANTHER" id="PTHR30055">
    <property type="entry name" value="HTH-TYPE TRANSCRIPTIONAL REGULATOR RUTR"/>
    <property type="match status" value="1"/>
</dbReference>
<evidence type="ECO:0000259" key="5">
    <source>
        <dbReference type="PROSITE" id="PS50977"/>
    </source>
</evidence>
<dbReference type="Gene3D" id="1.10.357.10">
    <property type="entry name" value="Tetracycline Repressor, domain 2"/>
    <property type="match status" value="1"/>
</dbReference>
<dbReference type="AlphaFoldDB" id="A0A8J2XQL7"/>
<dbReference type="InterPro" id="IPR001647">
    <property type="entry name" value="HTH_TetR"/>
</dbReference>
<evidence type="ECO:0000256" key="2">
    <source>
        <dbReference type="ARBA" id="ARBA00023125"/>
    </source>
</evidence>
<protein>
    <submittedName>
        <fullName evidence="6">TetR family transcriptional regulator</fullName>
    </submittedName>
</protein>
<organism evidence="6 7">
    <name type="scientific">Puia dinghuensis</name>
    <dbReference type="NCBI Taxonomy" id="1792502"/>
    <lineage>
        <taxon>Bacteria</taxon>
        <taxon>Pseudomonadati</taxon>
        <taxon>Bacteroidota</taxon>
        <taxon>Chitinophagia</taxon>
        <taxon>Chitinophagales</taxon>
        <taxon>Chitinophagaceae</taxon>
        <taxon>Puia</taxon>
    </lineage>
</organism>
<dbReference type="PROSITE" id="PS50977">
    <property type="entry name" value="HTH_TETR_2"/>
    <property type="match status" value="1"/>
</dbReference>
<keyword evidence="7" id="KW-1185">Reference proteome</keyword>
<reference evidence="6" key="2">
    <citation type="submission" date="2020-09" db="EMBL/GenBank/DDBJ databases">
        <authorList>
            <person name="Sun Q."/>
            <person name="Zhou Y."/>
        </authorList>
    </citation>
    <scope>NUCLEOTIDE SEQUENCE</scope>
    <source>
        <strain evidence="6">CGMCC 1.15448</strain>
    </source>
</reference>
<proteinExistence type="predicted"/>
<dbReference type="PANTHER" id="PTHR30055:SF212">
    <property type="entry name" value="TETR-FAMILY FAMILY TRANSCRIPTIONAL REGULATOR"/>
    <property type="match status" value="1"/>
</dbReference>
<evidence type="ECO:0000256" key="1">
    <source>
        <dbReference type="ARBA" id="ARBA00023015"/>
    </source>
</evidence>
<evidence type="ECO:0000256" key="4">
    <source>
        <dbReference type="PROSITE-ProRule" id="PRU00335"/>
    </source>
</evidence>
<keyword evidence="3" id="KW-0804">Transcription</keyword>
<dbReference type="EMBL" id="BMJC01000002">
    <property type="protein sequence ID" value="GGA94106.1"/>
    <property type="molecule type" value="Genomic_DNA"/>
</dbReference>
<name>A0A8J2XQL7_9BACT</name>
<feature type="domain" description="HTH tetR-type" evidence="5">
    <location>
        <begin position="12"/>
        <end position="72"/>
    </location>
</feature>
<dbReference type="InterPro" id="IPR025996">
    <property type="entry name" value="MT1864/Rv1816-like_C"/>
</dbReference>
<dbReference type="Pfam" id="PF13305">
    <property type="entry name" value="TetR_C_33"/>
    <property type="match status" value="1"/>
</dbReference>
<dbReference type="SUPFAM" id="SSF46689">
    <property type="entry name" value="Homeodomain-like"/>
    <property type="match status" value="1"/>
</dbReference>
<dbReference type="SUPFAM" id="SSF48498">
    <property type="entry name" value="Tetracyclin repressor-like, C-terminal domain"/>
    <property type="match status" value="1"/>
</dbReference>
<evidence type="ECO:0000313" key="7">
    <source>
        <dbReference type="Proteomes" id="UP000607559"/>
    </source>
</evidence>
<dbReference type="GO" id="GO:0000976">
    <property type="term" value="F:transcription cis-regulatory region binding"/>
    <property type="evidence" value="ECO:0007669"/>
    <property type="project" value="TreeGrafter"/>
</dbReference>
<reference evidence="6" key="1">
    <citation type="journal article" date="2014" name="Int. J. Syst. Evol. Microbiol.">
        <title>Complete genome sequence of Corynebacterium casei LMG S-19264T (=DSM 44701T), isolated from a smear-ripened cheese.</title>
        <authorList>
            <consortium name="US DOE Joint Genome Institute (JGI-PGF)"/>
            <person name="Walter F."/>
            <person name="Albersmeier A."/>
            <person name="Kalinowski J."/>
            <person name="Ruckert C."/>
        </authorList>
    </citation>
    <scope>NUCLEOTIDE SEQUENCE</scope>
    <source>
        <strain evidence="6">CGMCC 1.15448</strain>
    </source>
</reference>
<dbReference type="InterPro" id="IPR036271">
    <property type="entry name" value="Tet_transcr_reg_TetR-rel_C_sf"/>
</dbReference>
<dbReference type="RefSeq" id="WP_188930568.1">
    <property type="nucleotide sequence ID" value="NZ_BMJC01000002.1"/>
</dbReference>
<dbReference type="Proteomes" id="UP000607559">
    <property type="component" value="Unassembled WGS sequence"/>
</dbReference>
<dbReference type="GO" id="GO:0003700">
    <property type="term" value="F:DNA-binding transcription factor activity"/>
    <property type="evidence" value="ECO:0007669"/>
    <property type="project" value="TreeGrafter"/>
</dbReference>
<evidence type="ECO:0000256" key="3">
    <source>
        <dbReference type="ARBA" id="ARBA00023163"/>
    </source>
</evidence>
<gene>
    <name evidence="6" type="ORF">GCM10011511_16760</name>
</gene>
<sequence length="225" mass="25124">MGITDRKLRQKEEVRASILETAWEMIVTEGWQSFSIRKIADAIEYSVPVIYSHFENKDAILLEFNRKGFQLLTDSLIKAKAGQDNPANQIRAMGRAYWDFAFQNKEYYQLMFGLGIPTCETVSKIPAMGTFNEVITSSIVAMVPAGKQPSFNPFLKYQSFWSMLHGLVSINMTTLGRTATAPKTGDDHGSLPLLVLEDVMCSFIRGIQAAENPTTAENPSTTENP</sequence>